<dbReference type="SUPFAM" id="SSF103473">
    <property type="entry name" value="MFS general substrate transporter"/>
    <property type="match status" value="1"/>
</dbReference>
<keyword evidence="3 6" id="KW-0812">Transmembrane</keyword>
<dbReference type="Gene3D" id="1.20.1250.20">
    <property type="entry name" value="MFS general substrate transporter like domains"/>
    <property type="match status" value="2"/>
</dbReference>
<feature type="transmembrane region" description="Helical" evidence="6">
    <location>
        <begin position="408"/>
        <end position="426"/>
    </location>
</feature>
<dbReference type="Pfam" id="PF07690">
    <property type="entry name" value="MFS_1"/>
    <property type="match status" value="1"/>
</dbReference>
<protein>
    <submittedName>
        <fullName evidence="8">MFS transporter, PAT family, beta-lactamase induction signal transducer AmpG</fullName>
    </submittedName>
</protein>
<dbReference type="InterPro" id="IPR011701">
    <property type="entry name" value="MFS"/>
</dbReference>
<keyword evidence="9" id="KW-1185">Reference proteome</keyword>
<accession>A0A1G9RPX3</accession>
<evidence type="ECO:0000256" key="1">
    <source>
        <dbReference type="ARBA" id="ARBA00004141"/>
    </source>
</evidence>
<evidence type="ECO:0000313" key="8">
    <source>
        <dbReference type="EMBL" id="SDM25224.1"/>
    </source>
</evidence>
<feature type="transmembrane region" description="Helical" evidence="6">
    <location>
        <begin position="20"/>
        <end position="48"/>
    </location>
</feature>
<feature type="transmembrane region" description="Helical" evidence="6">
    <location>
        <begin position="184"/>
        <end position="204"/>
    </location>
</feature>
<evidence type="ECO:0000256" key="4">
    <source>
        <dbReference type="ARBA" id="ARBA00022989"/>
    </source>
</evidence>
<feature type="transmembrane region" description="Helical" evidence="6">
    <location>
        <begin position="118"/>
        <end position="137"/>
    </location>
</feature>
<evidence type="ECO:0000256" key="2">
    <source>
        <dbReference type="ARBA" id="ARBA00022448"/>
    </source>
</evidence>
<dbReference type="PROSITE" id="PS50850">
    <property type="entry name" value="MFS"/>
    <property type="match status" value="1"/>
</dbReference>
<dbReference type="STRING" id="1075417.SAMN05421823_111227"/>
<evidence type="ECO:0000256" key="3">
    <source>
        <dbReference type="ARBA" id="ARBA00022692"/>
    </source>
</evidence>
<feature type="transmembrane region" description="Helical" evidence="6">
    <location>
        <begin position="54"/>
        <end position="74"/>
    </location>
</feature>
<evidence type="ECO:0000313" key="9">
    <source>
        <dbReference type="Proteomes" id="UP000198510"/>
    </source>
</evidence>
<dbReference type="AlphaFoldDB" id="A0A1G9RPX3"/>
<dbReference type="GO" id="GO:0016020">
    <property type="term" value="C:membrane"/>
    <property type="evidence" value="ECO:0007669"/>
    <property type="project" value="UniProtKB-SubCell"/>
</dbReference>
<proteinExistence type="predicted"/>
<dbReference type="GO" id="GO:0022857">
    <property type="term" value="F:transmembrane transporter activity"/>
    <property type="evidence" value="ECO:0007669"/>
    <property type="project" value="InterPro"/>
</dbReference>
<keyword evidence="2" id="KW-0813">Transport</keyword>
<feature type="domain" description="Major facilitator superfamily (MFS) profile" evidence="7">
    <location>
        <begin position="239"/>
        <end position="440"/>
    </location>
</feature>
<feature type="transmembrane region" description="Helical" evidence="6">
    <location>
        <begin position="289"/>
        <end position="307"/>
    </location>
</feature>
<dbReference type="InterPro" id="IPR004752">
    <property type="entry name" value="AmpG_permease/AT-1"/>
</dbReference>
<name>A0A1G9RPX3_9BACT</name>
<feature type="transmembrane region" description="Helical" evidence="6">
    <location>
        <begin position="378"/>
        <end position="396"/>
    </location>
</feature>
<dbReference type="PANTHER" id="PTHR12778">
    <property type="entry name" value="SOLUTE CARRIER FAMILY 33 ACETYL-COA TRANSPORTER -RELATED"/>
    <property type="match status" value="1"/>
</dbReference>
<feature type="transmembrane region" description="Helical" evidence="6">
    <location>
        <begin position="94"/>
        <end position="112"/>
    </location>
</feature>
<sequence length="440" mass="47068">MVKWRAARATNLPALTQQRWLRYVAFSVLYAAQGLPYGFIVVALPAFLAERGLSAAQIGSFIGIALLPVSMKLLVAPLMDRWSFLPMGRRRPWVLAAQLGMALSFAAFALVAQPLAHLTWLTIAGFAAYFFIAFQDVAVDGMAIDVVPLQEQARTNGVMRGSMLLGMSGSTAGVSWLLNHWGLPPTALLVSGMMVAIMVVPLLLRERPGERLLPWSSGEASAQATLSTAPNWKSIGRNLVQVLVLPSSLALAGTILACRAASGLLEAALTVITVQELGWQDTTFTQLNASGYLAAGLIGMLLGGRLVDTIGRKRAMTAAALVLMVATVLLGAGPHLWPERGVVSSYIIAYLLLDMVFTIGFYATAMALCAPRVAATQFALYMALSNFAFSVGASRLGILKDTFGSAHLLFWVAGGLALGALLLQLIQFNVHRQRLDALEK</sequence>
<feature type="transmembrane region" description="Helical" evidence="6">
    <location>
        <begin position="242"/>
        <end position="269"/>
    </location>
</feature>
<keyword evidence="5 6" id="KW-0472">Membrane</keyword>
<feature type="transmembrane region" description="Helical" evidence="6">
    <location>
        <begin position="319"/>
        <end position="337"/>
    </location>
</feature>
<reference evidence="8 9" key="1">
    <citation type="submission" date="2016-10" db="EMBL/GenBank/DDBJ databases">
        <authorList>
            <person name="de Groot N.N."/>
        </authorList>
    </citation>
    <scope>NUCLEOTIDE SEQUENCE [LARGE SCALE GENOMIC DNA]</scope>
    <source>
        <strain evidence="8 9">DSM 25186</strain>
    </source>
</reference>
<keyword evidence="4 6" id="KW-1133">Transmembrane helix</keyword>
<feature type="transmembrane region" description="Helical" evidence="6">
    <location>
        <begin position="343"/>
        <end position="366"/>
    </location>
</feature>
<dbReference type="Proteomes" id="UP000198510">
    <property type="component" value="Unassembled WGS sequence"/>
</dbReference>
<dbReference type="InterPro" id="IPR020846">
    <property type="entry name" value="MFS_dom"/>
</dbReference>
<dbReference type="InterPro" id="IPR036259">
    <property type="entry name" value="MFS_trans_sf"/>
</dbReference>
<dbReference type="PANTHER" id="PTHR12778:SF10">
    <property type="entry name" value="MAJOR FACILITATOR SUPERFAMILY DOMAIN-CONTAINING PROTEIN 3"/>
    <property type="match status" value="1"/>
</dbReference>
<evidence type="ECO:0000256" key="5">
    <source>
        <dbReference type="ARBA" id="ARBA00023136"/>
    </source>
</evidence>
<feature type="transmembrane region" description="Helical" evidence="6">
    <location>
        <begin position="158"/>
        <end position="178"/>
    </location>
</feature>
<dbReference type="EMBL" id="FNFO01000011">
    <property type="protein sequence ID" value="SDM25224.1"/>
    <property type="molecule type" value="Genomic_DNA"/>
</dbReference>
<gene>
    <name evidence="8" type="ORF">SAMN05421823_111227</name>
</gene>
<evidence type="ECO:0000259" key="7">
    <source>
        <dbReference type="PROSITE" id="PS50850"/>
    </source>
</evidence>
<evidence type="ECO:0000256" key="6">
    <source>
        <dbReference type="SAM" id="Phobius"/>
    </source>
</evidence>
<organism evidence="8 9">
    <name type="scientific">Catalinimonas alkaloidigena</name>
    <dbReference type="NCBI Taxonomy" id="1075417"/>
    <lineage>
        <taxon>Bacteria</taxon>
        <taxon>Pseudomonadati</taxon>
        <taxon>Bacteroidota</taxon>
        <taxon>Cytophagia</taxon>
        <taxon>Cytophagales</taxon>
        <taxon>Catalimonadaceae</taxon>
        <taxon>Catalinimonas</taxon>
    </lineage>
</organism>
<comment type="subcellular location">
    <subcellularLocation>
        <location evidence="1">Membrane</location>
        <topology evidence="1">Multi-pass membrane protein</topology>
    </subcellularLocation>
</comment>